<gene>
    <name evidence="1" type="ORF">AaV_312</name>
</gene>
<dbReference type="KEGG" id="vg:20041667"/>
<sequence>MNDKVQEKCLGFEDIDYTRQGFPWYSEEISQLRILYKEKKSSLLEICKIHKRTASGIRSSLKKNKIVNSNDIEFINFSKQYRQSRPPRKRRLDQSEIIKAQSEIIKAQSEIIKKIEMENEELKNKFKKPTKFKITKSNKIYQVFDTNILFEGKQIGYII</sequence>
<reference evidence="1 2" key="1">
    <citation type="journal article" date="2014" name="Virology">
        <title>Genome of brown tide virus (AaV), the little giant of the Megaviridae, elucidates NCLDV genome expansion and host-virus coevolution.</title>
        <authorList>
            <person name="Moniruzzaman M."/>
            <person name="LeCleir G.R."/>
            <person name="Brown C.M."/>
            <person name="Gobler C.J."/>
            <person name="Bidle K.D."/>
            <person name="Wilson W.H."/>
            <person name="Wilhelm S.W."/>
        </authorList>
    </citation>
    <scope>NUCLEOTIDE SEQUENCE [LARGE SCALE GENOMIC DNA]</scope>
    <source>
        <strain evidence="1">BtV-01</strain>
    </source>
</reference>
<dbReference type="Proteomes" id="UP000028667">
    <property type="component" value="Segment"/>
</dbReference>
<dbReference type="EMBL" id="KJ645900">
    <property type="protein sequence ID" value="AII17029.1"/>
    <property type="molecule type" value="Genomic_DNA"/>
</dbReference>
<evidence type="ECO:0000313" key="1">
    <source>
        <dbReference type="EMBL" id="AII17029.1"/>
    </source>
</evidence>
<dbReference type="RefSeq" id="YP_009052386.1">
    <property type="nucleotide sequence ID" value="NC_024697.1"/>
</dbReference>
<name>A0A076FFJ7_9VIRU</name>
<protein>
    <submittedName>
        <fullName evidence="1">Uncharacterized protein</fullName>
    </submittedName>
</protein>
<proteinExistence type="predicted"/>
<organism evidence="1 2">
    <name type="scientific">Aureococcus anophagefferens virus</name>
    <dbReference type="NCBI Taxonomy" id="1474867"/>
    <lineage>
        <taxon>Viruses</taxon>
        <taxon>Varidnaviria</taxon>
        <taxon>Bamfordvirae</taxon>
        <taxon>Nucleocytoviricota</taxon>
        <taxon>Megaviricetes</taxon>
        <taxon>Imitervirales</taxon>
        <taxon>Schizomimiviridae</taxon>
        <taxon>Kratosvirus</taxon>
        <taxon>Kratosvirus quantuckense</taxon>
    </lineage>
</organism>
<evidence type="ECO:0000313" key="2">
    <source>
        <dbReference type="Proteomes" id="UP000028667"/>
    </source>
</evidence>
<keyword evidence="2" id="KW-1185">Reference proteome</keyword>
<dbReference type="GeneID" id="20041667"/>
<accession>A0A076FFJ7</accession>